<proteinExistence type="predicted"/>
<feature type="region of interest" description="Disordered" evidence="1">
    <location>
        <begin position="413"/>
        <end position="435"/>
    </location>
</feature>
<dbReference type="AlphaFoldDB" id="A0A9X9MQ05"/>
<protein>
    <submittedName>
        <fullName evidence="3">BgtA-21045</fullName>
    </submittedName>
</protein>
<dbReference type="EMBL" id="LR026994">
    <property type="protein sequence ID" value="VDB96412.1"/>
    <property type="molecule type" value="Genomic_DNA"/>
</dbReference>
<feature type="signal peptide" evidence="2">
    <location>
        <begin position="1"/>
        <end position="20"/>
    </location>
</feature>
<reference evidence="3 4" key="1">
    <citation type="submission" date="2018-08" db="EMBL/GenBank/DDBJ databases">
        <authorList>
            <person name="Muller C M."/>
        </authorList>
    </citation>
    <scope>NUCLEOTIDE SEQUENCE [LARGE SCALE GENOMIC DNA]</scope>
</reference>
<gene>
    <name evidence="3" type="ORF">BGT96224V316_LOCUS8392</name>
</gene>
<name>A0A9X9MQ05_BLUGR</name>
<evidence type="ECO:0000313" key="4">
    <source>
        <dbReference type="Proteomes" id="UP000324639"/>
    </source>
</evidence>
<evidence type="ECO:0000256" key="1">
    <source>
        <dbReference type="SAM" id="MobiDB-lite"/>
    </source>
</evidence>
<keyword evidence="4" id="KW-1185">Reference proteome</keyword>
<feature type="compositionally biased region" description="Basic and acidic residues" evidence="1">
    <location>
        <begin position="423"/>
        <end position="435"/>
    </location>
</feature>
<dbReference type="Proteomes" id="UP000324639">
    <property type="component" value="Chromosome Bgt_-11"/>
</dbReference>
<keyword evidence="2" id="KW-0732">Signal</keyword>
<organism evidence="3 4">
    <name type="scientific">Blumeria graminis f. sp. tritici</name>
    <dbReference type="NCBI Taxonomy" id="62690"/>
    <lineage>
        <taxon>Eukaryota</taxon>
        <taxon>Fungi</taxon>
        <taxon>Dikarya</taxon>
        <taxon>Ascomycota</taxon>
        <taxon>Pezizomycotina</taxon>
        <taxon>Leotiomycetes</taxon>
        <taxon>Erysiphales</taxon>
        <taxon>Erysiphaceae</taxon>
        <taxon>Blumeria</taxon>
    </lineage>
</organism>
<sequence>MRFLLPKFVIIINFYACTLAVSNLPRDFVCNKKHIPSESVSRSLNIACDALSHINSRYLFSASFDGSILFGIRDATLFVSSANLCCSPKKGKVKEIPKKLSNLESDPSSGSLSYYPTAFHMSYRVVIDSMCNLIGLVYILNQSYYRCTQVLDLNHGSISSSETGLNIFSTNYAYRCKNTIFLYKDVVRSFEYLREQYFRLDQKERMISRKRTTSTEFQDKALYLWTLYADRETKEFFFDIKYPYVMAMNKNSNLVGMMHKNNRKWVRCVEMQSVRSEAPRFQDSTKNSIGETFFDNVSSYTCGRSDISATILNSHMQAACRVIKEDSGKIRVRQTAYPRLKLAGIDMGSDVRFWPLRPPENLRYQDSEFTTDSMTEETHHFGKYATTSEYYIKLSLSCEFLGVYESSDRKYKECQKKQPTLPPEKKEPKIPDLNF</sequence>
<evidence type="ECO:0000313" key="3">
    <source>
        <dbReference type="EMBL" id="VDB96412.1"/>
    </source>
</evidence>
<evidence type="ECO:0000256" key="2">
    <source>
        <dbReference type="SAM" id="SignalP"/>
    </source>
</evidence>
<feature type="chain" id="PRO_5040909578" evidence="2">
    <location>
        <begin position="21"/>
        <end position="435"/>
    </location>
</feature>
<accession>A0A9X9MQ05</accession>